<dbReference type="Proteomes" id="UP000274822">
    <property type="component" value="Unassembled WGS sequence"/>
</dbReference>
<dbReference type="AlphaFoldDB" id="A0A433QF20"/>
<dbReference type="GO" id="GO:0003723">
    <property type="term" value="F:RNA binding"/>
    <property type="evidence" value="ECO:0007669"/>
    <property type="project" value="InterPro"/>
</dbReference>
<protein>
    <submittedName>
        <fullName evidence="1">Uncharacterized protein</fullName>
    </submittedName>
</protein>
<dbReference type="EMBL" id="RBNJ01006671">
    <property type="protein sequence ID" value="RUS28408.1"/>
    <property type="molecule type" value="Genomic_DNA"/>
</dbReference>
<dbReference type="PROSITE" id="PS00530">
    <property type="entry name" value="RNASE_T2_1"/>
    <property type="match status" value="1"/>
</dbReference>
<dbReference type="InterPro" id="IPR036430">
    <property type="entry name" value="RNase_T2-like_sf"/>
</dbReference>
<dbReference type="SUPFAM" id="SSF55895">
    <property type="entry name" value="Ribonuclease Rh-like"/>
    <property type="match status" value="1"/>
</dbReference>
<dbReference type="GO" id="GO:0033897">
    <property type="term" value="F:ribonuclease T2 activity"/>
    <property type="evidence" value="ECO:0007669"/>
    <property type="project" value="InterPro"/>
</dbReference>
<proteinExistence type="predicted"/>
<dbReference type="InterPro" id="IPR018188">
    <property type="entry name" value="RNase_T2_His_AS_1"/>
</dbReference>
<keyword evidence="2" id="KW-1185">Reference proteome</keyword>
<name>A0A433QF20_9FUNG</name>
<comment type="caution">
    <text evidence="1">The sequence shown here is derived from an EMBL/GenBank/DDBJ whole genome shotgun (WGS) entry which is preliminary data.</text>
</comment>
<reference evidence="1 2" key="1">
    <citation type="journal article" date="2018" name="New Phytol.">
        <title>Phylogenomics of Endogonaceae and evolution of mycorrhizas within Mucoromycota.</title>
        <authorList>
            <person name="Chang Y."/>
            <person name="Desiro A."/>
            <person name="Na H."/>
            <person name="Sandor L."/>
            <person name="Lipzen A."/>
            <person name="Clum A."/>
            <person name="Barry K."/>
            <person name="Grigoriev I.V."/>
            <person name="Martin F.M."/>
            <person name="Stajich J.E."/>
            <person name="Smith M.E."/>
            <person name="Bonito G."/>
            <person name="Spatafora J.W."/>
        </authorList>
    </citation>
    <scope>NUCLEOTIDE SEQUENCE [LARGE SCALE GENOMIC DNA]</scope>
    <source>
        <strain evidence="1 2">AD002</strain>
    </source>
</reference>
<sequence length="121" mass="13343">MYKYRPSSTLANSSQRLPLPTPTFYLTIPNRSSIAMRFAILSAVVTVAALFTQSEAVDFFIQSGALERKAACRTDILSCSTTVEDTCCSPKHGLLVLAQQWIRGIGPSDAFTMHGLWPNTW</sequence>
<accession>A0A433QF20</accession>
<evidence type="ECO:0000313" key="2">
    <source>
        <dbReference type="Proteomes" id="UP000274822"/>
    </source>
</evidence>
<organism evidence="1 2">
    <name type="scientific">Jimgerdemannia flammicorona</name>
    <dbReference type="NCBI Taxonomy" id="994334"/>
    <lineage>
        <taxon>Eukaryota</taxon>
        <taxon>Fungi</taxon>
        <taxon>Fungi incertae sedis</taxon>
        <taxon>Mucoromycota</taxon>
        <taxon>Mucoromycotina</taxon>
        <taxon>Endogonomycetes</taxon>
        <taxon>Endogonales</taxon>
        <taxon>Endogonaceae</taxon>
        <taxon>Jimgerdemannia</taxon>
    </lineage>
</organism>
<gene>
    <name evidence="1" type="ORF">BC938DRAFT_481921</name>
</gene>
<dbReference type="Gene3D" id="3.90.730.10">
    <property type="entry name" value="Ribonuclease T2-like"/>
    <property type="match status" value="1"/>
</dbReference>
<evidence type="ECO:0000313" key="1">
    <source>
        <dbReference type="EMBL" id="RUS28408.1"/>
    </source>
</evidence>